<feature type="transmembrane region" description="Helical" evidence="1">
    <location>
        <begin position="46"/>
        <end position="69"/>
    </location>
</feature>
<keyword evidence="1" id="KW-0812">Transmembrane</keyword>
<keyword evidence="1" id="KW-1133">Transmembrane helix</keyword>
<dbReference type="EMBL" id="JAYFUM010000001">
    <property type="protein sequence ID" value="MEA5137863.1"/>
    <property type="molecule type" value="Genomic_DNA"/>
</dbReference>
<dbReference type="Proteomes" id="UP001302949">
    <property type="component" value="Unassembled WGS sequence"/>
</dbReference>
<accession>A0ABU5Q5G9</accession>
<gene>
    <name evidence="2" type="ORF">VB248_01885</name>
</gene>
<protein>
    <recommendedName>
        <fullName evidence="4">DUF2975 domain-containing protein</fullName>
    </recommendedName>
</protein>
<reference evidence="2 3" key="1">
    <citation type="submission" date="2023-12" db="EMBL/GenBank/DDBJ databases">
        <title>Novel species of the genus Arcicella isolated from rivers.</title>
        <authorList>
            <person name="Lu H."/>
        </authorList>
    </citation>
    <scope>NUCLEOTIDE SEQUENCE [LARGE SCALE GENOMIC DNA]</scope>
    <source>
        <strain evidence="2 3">KCTC 23307</strain>
    </source>
</reference>
<evidence type="ECO:0008006" key="4">
    <source>
        <dbReference type="Google" id="ProtNLM"/>
    </source>
</evidence>
<keyword evidence="1" id="KW-0472">Membrane</keyword>
<evidence type="ECO:0000313" key="2">
    <source>
        <dbReference type="EMBL" id="MEA5137863.1"/>
    </source>
</evidence>
<evidence type="ECO:0000313" key="3">
    <source>
        <dbReference type="Proteomes" id="UP001302949"/>
    </source>
</evidence>
<feature type="transmembrane region" description="Helical" evidence="1">
    <location>
        <begin position="130"/>
        <end position="154"/>
    </location>
</feature>
<organism evidence="2 3">
    <name type="scientific">Arcicella rigui</name>
    <dbReference type="NCBI Taxonomy" id="797020"/>
    <lineage>
        <taxon>Bacteria</taxon>
        <taxon>Pseudomonadati</taxon>
        <taxon>Bacteroidota</taxon>
        <taxon>Cytophagia</taxon>
        <taxon>Cytophagales</taxon>
        <taxon>Flectobacillaceae</taxon>
        <taxon>Arcicella</taxon>
    </lineage>
</organism>
<keyword evidence="3" id="KW-1185">Reference proteome</keyword>
<evidence type="ECO:0000256" key="1">
    <source>
        <dbReference type="SAM" id="Phobius"/>
    </source>
</evidence>
<proteinExistence type="predicted"/>
<sequence>MNKTQRDSLKSRLKALSYYQIAGGVYGIGNIIWVISTSIITMDRLFFLVLIIPLTILNSYSIFVGKQLLKGKIENGLKHSMINQALQVFYFELFGYAYQFIAGIGVVFTIDYTDDLLLRTTFSLPTSQLSINFNGDLIIAGLNLIPLFLIRFIIKAQEKIEDLNYEFRL</sequence>
<comment type="caution">
    <text evidence="2">The sequence shown here is derived from an EMBL/GenBank/DDBJ whole genome shotgun (WGS) entry which is preliminary data.</text>
</comment>
<feature type="transmembrane region" description="Helical" evidence="1">
    <location>
        <begin position="21"/>
        <end position="40"/>
    </location>
</feature>
<name>A0ABU5Q5G9_9BACT</name>
<feature type="transmembrane region" description="Helical" evidence="1">
    <location>
        <begin position="89"/>
        <end position="110"/>
    </location>
</feature>
<dbReference type="RefSeq" id="WP_323295027.1">
    <property type="nucleotide sequence ID" value="NZ_JAYFUM010000001.1"/>
</dbReference>